<accession>A0A084W2L2</accession>
<evidence type="ECO:0000256" key="1">
    <source>
        <dbReference type="SAM" id="MobiDB-lite"/>
    </source>
</evidence>
<gene>
    <name evidence="2" type="ORF">ZHAS_00012243</name>
</gene>
<dbReference type="AlphaFoldDB" id="A0A084W2L2"/>
<evidence type="ECO:0000313" key="3">
    <source>
        <dbReference type="EnsemblMetazoa" id="ASIC012243-PA"/>
    </source>
</evidence>
<dbReference type="EnsemblMetazoa" id="ASIC012243-RA">
    <property type="protein sequence ID" value="ASIC012243-PA"/>
    <property type="gene ID" value="ASIC012243"/>
</dbReference>
<name>A0A084W2L2_ANOSI</name>
<reference evidence="3" key="2">
    <citation type="submission" date="2020-05" db="UniProtKB">
        <authorList>
            <consortium name="EnsemblMetazoa"/>
        </authorList>
    </citation>
    <scope>IDENTIFICATION</scope>
</reference>
<organism evidence="2">
    <name type="scientific">Anopheles sinensis</name>
    <name type="common">Mosquito</name>
    <dbReference type="NCBI Taxonomy" id="74873"/>
    <lineage>
        <taxon>Eukaryota</taxon>
        <taxon>Metazoa</taxon>
        <taxon>Ecdysozoa</taxon>
        <taxon>Arthropoda</taxon>
        <taxon>Hexapoda</taxon>
        <taxon>Insecta</taxon>
        <taxon>Pterygota</taxon>
        <taxon>Neoptera</taxon>
        <taxon>Endopterygota</taxon>
        <taxon>Diptera</taxon>
        <taxon>Nematocera</taxon>
        <taxon>Culicoidea</taxon>
        <taxon>Culicidae</taxon>
        <taxon>Anophelinae</taxon>
        <taxon>Anopheles</taxon>
    </lineage>
</organism>
<reference evidence="2 4" key="1">
    <citation type="journal article" date="2014" name="BMC Genomics">
        <title>Genome sequence of Anopheles sinensis provides insight into genetics basis of mosquito competence for malaria parasites.</title>
        <authorList>
            <person name="Zhou D."/>
            <person name="Zhang D."/>
            <person name="Ding G."/>
            <person name="Shi L."/>
            <person name="Hou Q."/>
            <person name="Ye Y."/>
            <person name="Xu Y."/>
            <person name="Zhou H."/>
            <person name="Xiong C."/>
            <person name="Li S."/>
            <person name="Yu J."/>
            <person name="Hong S."/>
            <person name="Yu X."/>
            <person name="Zou P."/>
            <person name="Chen C."/>
            <person name="Chang X."/>
            <person name="Wang W."/>
            <person name="Lv Y."/>
            <person name="Sun Y."/>
            <person name="Ma L."/>
            <person name="Shen B."/>
            <person name="Zhu C."/>
        </authorList>
    </citation>
    <scope>NUCLEOTIDE SEQUENCE [LARGE SCALE GENOMIC DNA]</scope>
</reference>
<dbReference type="PROSITE" id="PS51257">
    <property type="entry name" value="PROKAR_LIPOPROTEIN"/>
    <property type="match status" value="1"/>
</dbReference>
<evidence type="ECO:0000313" key="2">
    <source>
        <dbReference type="EMBL" id="KFB44456.1"/>
    </source>
</evidence>
<feature type="region of interest" description="Disordered" evidence="1">
    <location>
        <begin position="1"/>
        <end position="64"/>
    </location>
</feature>
<dbReference type="VEuPathDB" id="VectorBase:ASIC012243"/>
<dbReference type="Proteomes" id="UP000030765">
    <property type="component" value="Unassembled WGS sequence"/>
</dbReference>
<feature type="compositionally biased region" description="Basic residues" evidence="1">
    <location>
        <begin position="1"/>
        <end position="15"/>
    </location>
</feature>
<keyword evidence="4" id="KW-1185">Reference proteome</keyword>
<protein>
    <submittedName>
        <fullName evidence="2 3">Uncharacterized protein</fullName>
    </submittedName>
</protein>
<dbReference type="EMBL" id="KE525275">
    <property type="protein sequence ID" value="KFB44456.1"/>
    <property type="molecule type" value="Genomic_DNA"/>
</dbReference>
<feature type="region of interest" description="Disordered" evidence="1">
    <location>
        <begin position="92"/>
        <end position="117"/>
    </location>
</feature>
<evidence type="ECO:0000313" key="4">
    <source>
        <dbReference type="Proteomes" id="UP000030765"/>
    </source>
</evidence>
<proteinExistence type="predicted"/>
<sequence length="166" mass="17488">MSPKKLQKRERRGVGKTHLTIGSASSSSSCSSKRQPEVATIVFNSSSSSSSHKLEGKSSPCAPLSGKECAGGCGGGRDMLFNLESSRLYRTRRAGGAAGHDARNPTTFEPQSTDATTGVATAGTTKHYTLPAMPAPCSLLESYVTGTGSPLRNLYCQCKHHHDSLQ</sequence>
<feature type="compositionally biased region" description="Low complexity" evidence="1">
    <location>
        <begin position="23"/>
        <end position="32"/>
    </location>
</feature>
<dbReference type="EMBL" id="ATLV01019628">
    <property type="status" value="NOT_ANNOTATED_CDS"/>
    <property type="molecule type" value="Genomic_DNA"/>
</dbReference>